<reference evidence="10" key="1">
    <citation type="journal article" date="2014" name="Int. J. Syst. Evol. Microbiol.">
        <title>Complete genome sequence of Corynebacterium casei LMG S-19264T (=DSM 44701T), isolated from a smear-ripened cheese.</title>
        <authorList>
            <consortium name="US DOE Joint Genome Institute (JGI-PGF)"/>
            <person name="Walter F."/>
            <person name="Albersmeier A."/>
            <person name="Kalinowski J."/>
            <person name="Ruckert C."/>
        </authorList>
    </citation>
    <scope>NUCLEOTIDE SEQUENCE</scope>
    <source>
        <strain evidence="10">CGMCC 1.3617</strain>
    </source>
</reference>
<dbReference type="GO" id="GO:0005886">
    <property type="term" value="C:plasma membrane"/>
    <property type="evidence" value="ECO:0007669"/>
    <property type="project" value="UniProtKB-SubCell"/>
</dbReference>
<keyword evidence="4" id="KW-0808">Transferase</keyword>
<dbReference type="AlphaFoldDB" id="A0A917KUT1"/>
<evidence type="ECO:0000256" key="9">
    <source>
        <dbReference type="SAM" id="Phobius"/>
    </source>
</evidence>
<dbReference type="RefSeq" id="WP_188970564.1">
    <property type="nucleotide sequence ID" value="NZ_BMKW01000011.1"/>
</dbReference>
<dbReference type="InterPro" id="IPR050297">
    <property type="entry name" value="LipidA_mod_glycosyltrf_83"/>
</dbReference>
<evidence type="ECO:0000256" key="6">
    <source>
        <dbReference type="ARBA" id="ARBA00022989"/>
    </source>
</evidence>
<evidence type="ECO:0000256" key="4">
    <source>
        <dbReference type="ARBA" id="ARBA00022679"/>
    </source>
</evidence>
<dbReference type="GO" id="GO:0016763">
    <property type="term" value="F:pentosyltransferase activity"/>
    <property type="evidence" value="ECO:0007669"/>
    <property type="project" value="TreeGrafter"/>
</dbReference>
<protein>
    <recommendedName>
        <fullName evidence="12">Glycosyltransferase RgtA/B/C/D-like domain-containing protein</fullName>
    </recommendedName>
</protein>
<feature type="transmembrane region" description="Helical" evidence="9">
    <location>
        <begin position="376"/>
        <end position="393"/>
    </location>
</feature>
<feature type="transmembrane region" description="Helical" evidence="9">
    <location>
        <begin position="241"/>
        <end position="261"/>
    </location>
</feature>
<evidence type="ECO:0000256" key="3">
    <source>
        <dbReference type="ARBA" id="ARBA00022676"/>
    </source>
</evidence>
<evidence type="ECO:0000313" key="10">
    <source>
        <dbReference type="EMBL" id="GGJ30816.1"/>
    </source>
</evidence>
<feature type="transmembrane region" description="Helical" evidence="9">
    <location>
        <begin position="37"/>
        <end position="60"/>
    </location>
</feature>
<keyword evidence="2" id="KW-1003">Cell membrane</keyword>
<organism evidence="10 11">
    <name type="scientific">Neoroseomonas lacus</name>
    <dbReference type="NCBI Taxonomy" id="287609"/>
    <lineage>
        <taxon>Bacteria</taxon>
        <taxon>Pseudomonadati</taxon>
        <taxon>Pseudomonadota</taxon>
        <taxon>Alphaproteobacteria</taxon>
        <taxon>Acetobacterales</taxon>
        <taxon>Acetobacteraceae</taxon>
        <taxon>Neoroseomonas</taxon>
    </lineage>
</organism>
<evidence type="ECO:0000256" key="1">
    <source>
        <dbReference type="ARBA" id="ARBA00004651"/>
    </source>
</evidence>
<evidence type="ECO:0000313" key="11">
    <source>
        <dbReference type="Proteomes" id="UP000661507"/>
    </source>
</evidence>
<evidence type="ECO:0000256" key="2">
    <source>
        <dbReference type="ARBA" id="ARBA00022475"/>
    </source>
</evidence>
<dbReference type="Proteomes" id="UP000661507">
    <property type="component" value="Unassembled WGS sequence"/>
</dbReference>
<sequence>MSPDSSILSRPVPALTPAPAPGLTAPSPRMRRLLRGAAVPLLLLVAAGLLRAFAFVPAVIDTDEGLYMVQAREWLHGNWPLVGVWDMHPVGAPALFASIMWLFGEAIWVPRMLGLVGTWLTAWGLFAIVRFATAPPALGLAAGLLYLAHSTLLGGLATNTEILFAPLVTWSMALGLRSARRAFEHDEAPPFIKIVAMGLLIGCALAIKPVSVFEGCLAWLLLVGPPVLRGLMRWRRVLGYAAVYTVLCALPTLLLGFAYLLRGELDAFITGTFIAPLRYAGGRIPITDASRFTLIVVMILLWAFALLLPALIRPRVKRGPVALLRWVAVAWFIAATGAVVMPGMYYQHYYLIWLPPLCLLAALGARRLAHSARAGLVVPAFALLVGGVTMDAWRSSTVPELYGAIGLGGPDPVREVAAAIRREIEPGDKIWVANYHPVLYVMANAGLATRYAFPGQLVGQHWRVTGIDPNEEVARILASNPQAIVVDRGWWPRVRPRIAAMIEDALAERYDLASVVYEERGPVEIWRLK</sequence>
<gene>
    <name evidence="10" type="ORF">GCM10011320_42800</name>
</gene>
<accession>A0A917KUT1</accession>
<keyword evidence="6 9" id="KW-1133">Transmembrane helix</keyword>
<keyword evidence="11" id="KW-1185">Reference proteome</keyword>
<dbReference type="EMBL" id="BMKW01000011">
    <property type="protein sequence ID" value="GGJ30816.1"/>
    <property type="molecule type" value="Genomic_DNA"/>
</dbReference>
<comment type="subcellular location">
    <subcellularLocation>
        <location evidence="1">Cell membrane</location>
        <topology evidence="1">Multi-pass membrane protein</topology>
    </subcellularLocation>
</comment>
<feature type="transmembrane region" description="Helical" evidence="9">
    <location>
        <begin position="323"/>
        <end position="344"/>
    </location>
</feature>
<evidence type="ECO:0000256" key="5">
    <source>
        <dbReference type="ARBA" id="ARBA00022692"/>
    </source>
</evidence>
<keyword evidence="3" id="KW-0328">Glycosyltransferase</keyword>
<evidence type="ECO:0000256" key="8">
    <source>
        <dbReference type="SAM" id="MobiDB-lite"/>
    </source>
</evidence>
<dbReference type="GO" id="GO:0009103">
    <property type="term" value="P:lipopolysaccharide biosynthetic process"/>
    <property type="evidence" value="ECO:0007669"/>
    <property type="project" value="UniProtKB-ARBA"/>
</dbReference>
<dbReference type="PANTHER" id="PTHR33908:SF11">
    <property type="entry name" value="MEMBRANE PROTEIN"/>
    <property type="match status" value="1"/>
</dbReference>
<proteinExistence type="predicted"/>
<name>A0A917KUT1_9PROT</name>
<evidence type="ECO:0008006" key="12">
    <source>
        <dbReference type="Google" id="ProtNLM"/>
    </source>
</evidence>
<feature type="transmembrane region" description="Helical" evidence="9">
    <location>
        <begin position="350"/>
        <end position="369"/>
    </location>
</feature>
<dbReference type="PANTHER" id="PTHR33908">
    <property type="entry name" value="MANNOSYLTRANSFERASE YKCB-RELATED"/>
    <property type="match status" value="1"/>
</dbReference>
<keyword evidence="7 9" id="KW-0472">Membrane</keyword>
<feature type="transmembrane region" description="Helical" evidence="9">
    <location>
        <begin position="194"/>
        <end position="221"/>
    </location>
</feature>
<feature type="region of interest" description="Disordered" evidence="8">
    <location>
        <begin position="1"/>
        <end position="23"/>
    </location>
</feature>
<comment type="caution">
    <text evidence="10">The sequence shown here is derived from an EMBL/GenBank/DDBJ whole genome shotgun (WGS) entry which is preliminary data.</text>
</comment>
<feature type="transmembrane region" description="Helical" evidence="9">
    <location>
        <begin position="292"/>
        <end position="311"/>
    </location>
</feature>
<keyword evidence="5 9" id="KW-0812">Transmembrane</keyword>
<evidence type="ECO:0000256" key="7">
    <source>
        <dbReference type="ARBA" id="ARBA00023136"/>
    </source>
</evidence>
<reference evidence="10" key="2">
    <citation type="submission" date="2020-09" db="EMBL/GenBank/DDBJ databases">
        <authorList>
            <person name="Sun Q."/>
            <person name="Zhou Y."/>
        </authorList>
    </citation>
    <scope>NUCLEOTIDE SEQUENCE</scope>
    <source>
        <strain evidence="10">CGMCC 1.3617</strain>
    </source>
</reference>